<comment type="similarity">
    <text evidence="1">Belongs to the AfsR/DnrI/RedD regulatory family.</text>
</comment>
<dbReference type="SUPFAM" id="SSF46894">
    <property type="entry name" value="C-terminal effector domain of the bipartite response regulators"/>
    <property type="match status" value="1"/>
</dbReference>
<evidence type="ECO:0000256" key="2">
    <source>
        <dbReference type="ARBA" id="ARBA00023125"/>
    </source>
</evidence>
<dbReference type="SMART" id="SM00028">
    <property type="entry name" value="TPR"/>
    <property type="match status" value="4"/>
</dbReference>
<comment type="caution">
    <text evidence="4">The sequence shown here is derived from an EMBL/GenBank/DDBJ whole genome shotgun (WGS) entry which is preliminary data.</text>
</comment>
<dbReference type="Gene3D" id="1.25.40.10">
    <property type="entry name" value="Tetratricopeptide repeat domain"/>
    <property type="match status" value="1"/>
</dbReference>
<dbReference type="GO" id="GO:0003677">
    <property type="term" value="F:DNA binding"/>
    <property type="evidence" value="ECO:0007669"/>
    <property type="project" value="UniProtKB-KW"/>
</dbReference>
<feature type="domain" description="OmpR/PhoB-type" evidence="3">
    <location>
        <begin position="15"/>
        <end position="85"/>
    </location>
</feature>
<evidence type="ECO:0000313" key="4">
    <source>
        <dbReference type="EMBL" id="NGY65774.1"/>
    </source>
</evidence>
<evidence type="ECO:0000259" key="3">
    <source>
        <dbReference type="SMART" id="SM00862"/>
    </source>
</evidence>
<keyword evidence="5" id="KW-1185">Reference proteome</keyword>
<protein>
    <submittedName>
        <fullName evidence="4">Tetratricopeptide repeat protein</fullName>
    </submittedName>
</protein>
<dbReference type="GO" id="GO:0006355">
    <property type="term" value="P:regulation of DNA-templated transcription"/>
    <property type="evidence" value="ECO:0007669"/>
    <property type="project" value="InterPro"/>
</dbReference>
<dbReference type="InterPro" id="IPR011990">
    <property type="entry name" value="TPR-like_helical_dom_sf"/>
</dbReference>
<dbReference type="PANTHER" id="PTHR47691">
    <property type="entry name" value="REGULATOR-RELATED"/>
    <property type="match status" value="1"/>
</dbReference>
<dbReference type="RefSeq" id="WP_166054819.1">
    <property type="nucleotide sequence ID" value="NZ_JAAMPJ010000017.1"/>
</dbReference>
<dbReference type="SMART" id="SM00862">
    <property type="entry name" value="Trans_reg_C"/>
    <property type="match status" value="1"/>
</dbReference>
<name>A0A7C9VVK2_9PSEU</name>
<dbReference type="InterPro" id="IPR016032">
    <property type="entry name" value="Sig_transdc_resp-reg_C-effctor"/>
</dbReference>
<evidence type="ECO:0000256" key="1">
    <source>
        <dbReference type="ARBA" id="ARBA00005820"/>
    </source>
</evidence>
<dbReference type="PANTHER" id="PTHR47691:SF3">
    <property type="entry name" value="HTH-TYPE TRANSCRIPTIONAL REGULATOR RV0890C-RELATED"/>
    <property type="match status" value="1"/>
</dbReference>
<evidence type="ECO:0000313" key="5">
    <source>
        <dbReference type="Proteomes" id="UP000481360"/>
    </source>
</evidence>
<dbReference type="GO" id="GO:0000160">
    <property type="term" value="P:phosphorelay signal transduction system"/>
    <property type="evidence" value="ECO:0007669"/>
    <property type="project" value="InterPro"/>
</dbReference>
<dbReference type="SUPFAM" id="SSF52540">
    <property type="entry name" value="P-loop containing nucleoside triphosphate hydrolases"/>
    <property type="match status" value="1"/>
</dbReference>
<keyword evidence="2" id="KW-0238">DNA-binding</keyword>
<dbReference type="GO" id="GO:0043531">
    <property type="term" value="F:ADP binding"/>
    <property type="evidence" value="ECO:0007669"/>
    <property type="project" value="InterPro"/>
</dbReference>
<dbReference type="Gene3D" id="3.40.50.300">
    <property type="entry name" value="P-loop containing nucleotide triphosphate hydrolases"/>
    <property type="match status" value="1"/>
</dbReference>
<proteinExistence type="inferred from homology"/>
<sequence length="798" mass="86584">MSFKVLGPLAVEVDGREVAVPAGRCQAVLTVLLLCPNEVVPADDLIKRAWPDGGSIGALRQVVMRLRTALGEANCVRTVGTGYVAEPDDLDLLTFRELCEQGQFAEALQLWRGPALAEIDSEWVRTEVSALVEERRAAQRKLVIPKQIPAPPTQFVGRAHELDELDAARGPLVISAVSGAAGVGKTALAMRWAHRAADRFPEGQLHVNLRGFDPAAEPVRPQEAIRRFLAALGVPNERMPDDDIAQAELYRDLVSAKRLLLLLDNARDADQVRPLLPGGDRCQVIITSRDRMSDLAGARALRLGTLGHAEAAALVTARIGAERAAAEPEALARLVELCGGLPLALSVVAARAASDAQLPLITLADEFADEQTRLDFLDTGEEMTSVRAAFSWSYQHLSPAAARLFRLLGTHPGPDFSAAAVVSLGATSSELDELTDAHLLQRTENGRYYFHDLVRLFARELPDENERRDALRHLLDHYVHSAYRTTQTLRLSHRTLPLTDPLPGVTPEAIDAEQGWSWLEAELAVLIGLVPIAAHAGLDTSAWQLTWCLTNVLDHVGRRHEWTDIAKIALAAAIRLDDVYARSRMRESLGRAYRRVGQVDEAVRVMHEAMDDYRALDDIESIGTVYEVLTLLYGDQGRHAEALDAAHQALALAEEAGSAFGVAASLNMVGWFSGELGDHRSAVEHCERAVAMLQDLGEPLFEAAALDSVAKARRNLGDLPGALAAAERSVELLATTGSLEDEAEALRGLGDAQHALGNREQARQAWLRSLALYEHVDSGTADSVRERLTAWAAGPSSG</sequence>
<gene>
    <name evidence="4" type="ORF">G7043_43485</name>
</gene>
<dbReference type="Proteomes" id="UP000481360">
    <property type="component" value="Unassembled WGS sequence"/>
</dbReference>
<accession>A0A7C9VVK2</accession>
<dbReference type="InterPro" id="IPR001867">
    <property type="entry name" value="OmpR/PhoB-type_DNA-bd"/>
</dbReference>
<dbReference type="Pfam" id="PF13424">
    <property type="entry name" value="TPR_12"/>
    <property type="match status" value="1"/>
</dbReference>
<reference evidence="4 5" key="1">
    <citation type="submission" date="2020-03" db="EMBL/GenBank/DDBJ databases">
        <title>Isolation and identification of active actinomycetes.</title>
        <authorList>
            <person name="Sun X."/>
        </authorList>
    </citation>
    <scope>NUCLEOTIDE SEQUENCE [LARGE SCALE GENOMIC DNA]</scope>
    <source>
        <strain evidence="4 5">NEAU-D13</strain>
    </source>
</reference>
<dbReference type="InterPro" id="IPR027417">
    <property type="entry name" value="P-loop_NTPase"/>
</dbReference>
<dbReference type="Gene3D" id="1.10.10.10">
    <property type="entry name" value="Winged helix-like DNA-binding domain superfamily/Winged helix DNA-binding domain"/>
    <property type="match status" value="1"/>
</dbReference>
<dbReference type="InterPro" id="IPR019734">
    <property type="entry name" value="TPR_rpt"/>
</dbReference>
<dbReference type="Pfam" id="PF03704">
    <property type="entry name" value="BTAD"/>
    <property type="match status" value="1"/>
</dbReference>
<dbReference type="AlphaFoldDB" id="A0A7C9VVK2"/>
<dbReference type="InterPro" id="IPR036388">
    <property type="entry name" value="WH-like_DNA-bd_sf"/>
</dbReference>
<dbReference type="PRINTS" id="PR00364">
    <property type="entry name" value="DISEASERSIST"/>
</dbReference>
<organism evidence="4 5">
    <name type="scientific">Lentzea alba</name>
    <dbReference type="NCBI Taxonomy" id="2714351"/>
    <lineage>
        <taxon>Bacteria</taxon>
        <taxon>Bacillati</taxon>
        <taxon>Actinomycetota</taxon>
        <taxon>Actinomycetes</taxon>
        <taxon>Pseudonocardiales</taxon>
        <taxon>Pseudonocardiaceae</taxon>
        <taxon>Lentzea</taxon>
    </lineage>
</organism>
<dbReference type="InterPro" id="IPR005158">
    <property type="entry name" value="BTAD"/>
</dbReference>
<dbReference type="EMBL" id="JAAMPJ010000017">
    <property type="protein sequence ID" value="NGY65774.1"/>
    <property type="molecule type" value="Genomic_DNA"/>
</dbReference>
<dbReference type="Pfam" id="PF13374">
    <property type="entry name" value="TPR_10"/>
    <property type="match status" value="1"/>
</dbReference>
<dbReference type="SUPFAM" id="SSF48452">
    <property type="entry name" value="TPR-like"/>
    <property type="match status" value="1"/>
</dbReference>